<gene>
    <name evidence="3" type="ORF">BLA60_33465</name>
</gene>
<comment type="caution">
    <text evidence="3">The sequence shown here is derived from an EMBL/GenBank/DDBJ whole genome shotgun (WGS) entry which is preliminary data.</text>
</comment>
<dbReference type="GO" id="GO:0019748">
    <property type="term" value="P:secondary metabolic process"/>
    <property type="evidence" value="ECO:0007669"/>
    <property type="project" value="TreeGrafter"/>
</dbReference>
<feature type="domain" description="Amidohydrolase-related" evidence="2">
    <location>
        <begin position="3"/>
        <end position="320"/>
    </location>
</feature>
<dbReference type="GO" id="GO:0016787">
    <property type="term" value="F:hydrolase activity"/>
    <property type="evidence" value="ECO:0007669"/>
    <property type="project" value="InterPro"/>
</dbReference>
<name>A0A7Z0WGE4_9PSEU</name>
<dbReference type="OrthoDB" id="8673173at2"/>
<dbReference type="RefSeq" id="WP_075137061.1">
    <property type="nucleotide sequence ID" value="NZ_MSIF01000024.1"/>
</dbReference>
<dbReference type="PANTHER" id="PTHR21240">
    <property type="entry name" value="2-AMINO-3-CARBOXYLMUCONATE-6-SEMIALDEHYDE DECARBOXYLASE"/>
    <property type="match status" value="1"/>
</dbReference>
<dbReference type="InterPro" id="IPR006680">
    <property type="entry name" value="Amidohydro-rel"/>
</dbReference>
<dbReference type="GO" id="GO:0016831">
    <property type="term" value="F:carboxy-lyase activity"/>
    <property type="evidence" value="ECO:0007669"/>
    <property type="project" value="InterPro"/>
</dbReference>
<sequence>MIVDCHAHVVPEPLLAEVAGGAWDGVTARHTDNGWLVSLPGTGERLVRERMCRAERRLEYLAGTGIDRQVVSPWLDVQPTAGMSPGAARSWARRLNEALREHTGEGTAGRLATVALDDPDTAAADLAEEITRHGMSGLVLSTDPANATTLADPRLEPLWTVAAELGIPVLLHPSADGPSRVLPDSDEFANAYCRLVDTSFALARLLLSGVLDRHPALRLVTVHGGGLVPFQSGRLDGAHRADRLAAHRIERDRPSDYLADLYYDTVALSAPAIRFLVDLVGPDRVLLGSDYPFALGDPDPVGTVTAAGLTPAATTAVLGGTVTGLIQGSVRA</sequence>
<keyword evidence="4" id="KW-1185">Reference proteome</keyword>
<evidence type="ECO:0000313" key="3">
    <source>
        <dbReference type="EMBL" id="OLF05971.1"/>
    </source>
</evidence>
<proteinExistence type="predicted"/>
<keyword evidence="1" id="KW-0456">Lyase</keyword>
<dbReference type="Proteomes" id="UP000185696">
    <property type="component" value="Unassembled WGS sequence"/>
</dbReference>
<evidence type="ECO:0000256" key="1">
    <source>
        <dbReference type="ARBA" id="ARBA00023239"/>
    </source>
</evidence>
<dbReference type="GO" id="GO:0005737">
    <property type="term" value="C:cytoplasm"/>
    <property type="evidence" value="ECO:0007669"/>
    <property type="project" value="TreeGrafter"/>
</dbReference>
<accession>A0A7Z0WGE4</accession>
<dbReference type="InterPro" id="IPR032465">
    <property type="entry name" value="ACMSD"/>
</dbReference>
<dbReference type="PANTHER" id="PTHR21240:SF28">
    <property type="entry name" value="ISO-OROTATE DECARBOXYLASE (EUROFUNG)"/>
    <property type="match status" value="1"/>
</dbReference>
<dbReference type="Gene3D" id="3.20.20.140">
    <property type="entry name" value="Metal-dependent hydrolases"/>
    <property type="match status" value="1"/>
</dbReference>
<protein>
    <recommendedName>
        <fullName evidence="2">Amidohydrolase-related domain-containing protein</fullName>
    </recommendedName>
</protein>
<evidence type="ECO:0000259" key="2">
    <source>
        <dbReference type="Pfam" id="PF04909"/>
    </source>
</evidence>
<dbReference type="AlphaFoldDB" id="A0A7Z0WGE4"/>
<dbReference type="EMBL" id="MSIF01000024">
    <property type="protein sequence ID" value="OLF05971.1"/>
    <property type="molecule type" value="Genomic_DNA"/>
</dbReference>
<organism evidence="3 4">
    <name type="scientific">Actinophytocola xinjiangensis</name>
    <dbReference type="NCBI Taxonomy" id="485602"/>
    <lineage>
        <taxon>Bacteria</taxon>
        <taxon>Bacillati</taxon>
        <taxon>Actinomycetota</taxon>
        <taxon>Actinomycetes</taxon>
        <taxon>Pseudonocardiales</taxon>
        <taxon>Pseudonocardiaceae</taxon>
    </lineage>
</organism>
<evidence type="ECO:0000313" key="4">
    <source>
        <dbReference type="Proteomes" id="UP000185696"/>
    </source>
</evidence>
<reference evidence="3 4" key="1">
    <citation type="submission" date="2016-12" db="EMBL/GenBank/DDBJ databases">
        <title>The draft genome sequence of Actinophytocola xinjiangensis.</title>
        <authorList>
            <person name="Wang W."/>
            <person name="Yuan L."/>
        </authorList>
    </citation>
    <scope>NUCLEOTIDE SEQUENCE [LARGE SCALE GENOMIC DNA]</scope>
    <source>
        <strain evidence="3 4">CGMCC 4.4663</strain>
    </source>
</reference>
<dbReference type="Pfam" id="PF04909">
    <property type="entry name" value="Amidohydro_2"/>
    <property type="match status" value="1"/>
</dbReference>
<dbReference type="SUPFAM" id="SSF51556">
    <property type="entry name" value="Metallo-dependent hydrolases"/>
    <property type="match status" value="1"/>
</dbReference>
<dbReference type="InterPro" id="IPR032466">
    <property type="entry name" value="Metal_Hydrolase"/>
</dbReference>